<organism evidence="1 2">
    <name type="scientific">Escallonia rubra</name>
    <dbReference type="NCBI Taxonomy" id="112253"/>
    <lineage>
        <taxon>Eukaryota</taxon>
        <taxon>Viridiplantae</taxon>
        <taxon>Streptophyta</taxon>
        <taxon>Embryophyta</taxon>
        <taxon>Tracheophyta</taxon>
        <taxon>Spermatophyta</taxon>
        <taxon>Magnoliopsida</taxon>
        <taxon>eudicotyledons</taxon>
        <taxon>Gunneridae</taxon>
        <taxon>Pentapetalae</taxon>
        <taxon>asterids</taxon>
        <taxon>campanulids</taxon>
        <taxon>Escalloniales</taxon>
        <taxon>Escalloniaceae</taxon>
        <taxon>Escallonia</taxon>
    </lineage>
</organism>
<keyword evidence="2" id="KW-1185">Reference proteome</keyword>
<sequence>MKCVGLQYLEAIRKLKASGFQPIRTVYLSFVIAEEIGGHDGAEKFADSDTFTQMNVGIVLDERLASPNVLFRPLPYPAIFCQMEEYGNSATPVPSLF</sequence>
<dbReference type="AlphaFoldDB" id="A0AA88UHP5"/>
<evidence type="ECO:0000313" key="1">
    <source>
        <dbReference type="EMBL" id="KAK2982471.1"/>
    </source>
</evidence>
<dbReference type="PANTHER" id="PTHR45892">
    <property type="entry name" value="AMINOACYLASE-1"/>
    <property type="match status" value="1"/>
</dbReference>
<accession>A0AA88UHP5</accession>
<dbReference type="Pfam" id="PF01546">
    <property type="entry name" value="Peptidase_M20"/>
    <property type="match status" value="1"/>
</dbReference>
<dbReference type="InterPro" id="IPR052083">
    <property type="entry name" value="Aminoacylase-1_M20A"/>
</dbReference>
<gene>
    <name evidence="1" type="ORF">RJ640_026314</name>
</gene>
<proteinExistence type="predicted"/>
<dbReference type="Gene3D" id="3.40.630.10">
    <property type="entry name" value="Zn peptidases"/>
    <property type="match status" value="1"/>
</dbReference>
<dbReference type="SUPFAM" id="SSF53187">
    <property type="entry name" value="Zn-dependent exopeptidases"/>
    <property type="match status" value="1"/>
</dbReference>
<evidence type="ECO:0000313" key="2">
    <source>
        <dbReference type="Proteomes" id="UP001187471"/>
    </source>
</evidence>
<name>A0AA88UHP5_9ASTE</name>
<dbReference type="GO" id="GO:0004046">
    <property type="term" value="F:aminoacylase activity"/>
    <property type="evidence" value="ECO:0007669"/>
    <property type="project" value="TreeGrafter"/>
</dbReference>
<protein>
    <submittedName>
        <fullName evidence="1">Uncharacterized protein</fullName>
    </submittedName>
</protein>
<dbReference type="PANTHER" id="PTHR45892:SF1">
    <property type="entry name" value="AMINOACYLASE-1"/>
    <property type="match status" value="1"/>
</dbReference>
<comment type="caution">
    <text evidence="1">The sequence shown here is derived from an EMBL/GenBank/DDBJ whole genome shotgun (WGS) entry which is preliminary data.</text>
</comment>
<dbReference type="InterPro" id="IPR002933">
    <property type="entry name" value="Peptidase_M20"/>
</dbReference>
<reference evidence="1" key="1">
    <citation type="submission" date="2022-12" db="EMBL/GenBank/DDBJ databases">
        <title>Draft genome assemblies for two species of Escallonia (Escalloniales).</title>
        <authorList>
            <person name="Chanderbali A."/>
            <person name="Dervinis C."/>
            <person name="Anghel I."/>
            <person name="Soltis D."/>
            <person name="Soltis P."/>
            <person name="Zapata F."/>
        </authorList>
    </citation>
    <scope>NUCLEOTIDE SEQUENCE</scope>
    <source>
        <strain evidence="1">UCBG92.1500</strain>
        <tissue evidence="1">Leaf</tissue>
    </source>
</reference>
<dbReference type="EMBL" id="JAVXUO010001427">
    <property type="protein sequence ID" value="KAK2982471.1"/>
    <property type="molecule type" value="Genomic_DNA"/>
</dbReference>
<dbReference type="Proteomes" id="UP001187471">
    <property type="component" value="Unassembled WGS sequence"/>
</dbReference>